<organism evidence="6 7">
    <name type="scientific">Tolypocladium paradoxum</name>
    <dbReference type="NCBI Taxonomy" id="94208"/>
    <lineage>
        <taxon>Eukaryota</taxon>
        <taxon>Fungi</taxon>
        <taxon>Dikarya</taxon>
        <taxon>Ascomycota</taxon>
        <taxon>Pezizomycotina</taxon>
        <taxon>Sordariomycetes</taxon>
        <taxon>Hypocreomycetidae</taxon>
        <taxon>Hypocreales</taxon>
        <taxon>Ophiocordycipitaceae</taxon>
        <taxon>Tolypocladium</taxon>
    </lineage>
</organism>
<dbReference type="Gene3D" id="1.10.10.10">
    <property type="entry name" value="Winged helix-like DNA-binding domain superfamily/Winged helix DNA-binding domain"/>
    <property type="match status" value="1"/>
</dbReference>
<keyword evidence="1 6" id="KW-0489">Methyltransferase</keyword>
<feature type="active site" description="Proton acceptor" evidence="4">
    <location>
        <position position="227"/>
    </location>
</feature>
<evidence type="ECO:0000259" key="5">
    <source>
        <dbReference type="Pfam" id="PF00891"/>
    </source>
</evidence>
<dbReference type="InterPro" id="IPR029063">
    <property type="entry name" value="SAM-dependent_MTases_sf"/>
</dbReference>
<accession>A0A2S4KYM8</accession>
<gene>
    <name evidence="6" type="ORF">TPAR_04490</name>
</gene>
<feature type="domain" description="O-methyltransferase C-terminal" evidence="5">
    <location>
        <begin position="155"/>
        <end position="315"/>
    </location>
</feature>
<dbReference type="EMBL" id="PKSG01000452">
    <property type="protein sequence ID" value="POR35293.1"/>
    <property type="molecule type" value="Genomic_DNA"/>
</dbReference>
<dbReference type="Gene3D" id="3.40.50.150">
    <property type="entry name" value="Vaccinia Virus protein VP39"/>
    <property type="match status" value="1"/>
</dbReference>
<proteinExistence type="predicted"/>
<dbReference type="InterPro" id="IPR001077">
    <property type="entry name" value="COMT_C"/>
</dbReference>
<dbReference type="OrthoDB" id="2410195at2759"/>
<sequence>MRCLCSIHIFQEVGPDVFANNFISKSLVKNEPLRAYILLFALDLYTSSDYLPKTLYNEKKGPSYKVDETAWQEATGTTKSRWEWLEETTSVVELSGGSRSSKAAVAYPGVFGSELKNAIGRAAGNGDHPIKRPEHAIFSLAMVGGGQVTGGAHLHGGFCLQLSQLYSNLRFVLQDRGDAIEKARSEVWPHENAAALASGRIEFVVHDFFDVNPVRGADVYWLRYVLHDWSDDYCVRILGAIKASMGTRSRILICDQVMNTTSGCSELSPAPAPLLANWGYYTRYSHQRDLAMMAIINGIERKPEGFRALAERAGLRLQKIWDCRSQVGLVEMVLPDSELQ</sequence>
<dbReference type="InterPro" id="IPR016461">
    <property type="entry name" value="COMT-like"/>
</dbReference>
<dbReference type="STRING" id="94208.A0A2S4KYM8"/>
<protein>
    <submittedName>
        <fullName evidence="6">Sterigmatocystin 8-O-methyltransferase</fullName>
    </submittedName>
</protein>
<dbReference type="GO" id="GO:0008171">
    <property type="term" value="F:O-methyltransferase activity"/>
    <property type="evidence" value="ECO:0007669"/>
    <property type="project" value="InterPro"/>
</dbReference>
<comment type="caution">
    <text evidence="6">The sequence shown here is derived from an EMBL/GenBank/DDBJ whole genome shotgun (WGS) entry which is preliminary data.</text>
</comment>
<evidence type="ECO:0000256" key="2">
    <source>
        <dbReference type="ARBA" id="ARBA00022679"/>
    </source>
</evidence>
<dbReference type="SUPFAM" id="SSF53335">
    <property type="entry name" value="S-adenosyl-L-methionine-dependent methyltransferases"/>
    <property type="match status" value="1"/>
</dbReference>
<dbReference type="PROSITE" id="PS51683">
    <property type="entry name" value="SAM_OMT_II"/>
    <property type="match status" value="1"/>
</dbReference>
<evidence type="ECO:0000313" key="6">
    <source>
        <dbReference type="EMBL" id="POR35293.1"/>
    </source>
</evidence>
<evidence type="ECO:0000313" key="7">
    <source>
        <dbReference type="Proteomes" id="UP000237481"/>
    </source>
</evidence>
<dbReference type="PANTHER" id="PTHR43712">
    <property type="entry name" value="PUTATIVE (AFU_ORTHOLOGUE AFUA_4G14580)-RELATED"/>
    <property type="match status" value="1"/>
</dbReference>
<dbReference type="Pfam" id="PF00891">
    <property type="entry name" value="Methyltransf_2"/>
    <property type="match status" value="1"/>
</dbReference>
<dbReference type="PANTHER" id="PTHR43712:SF2">
    <property type="entry name" value="O-METHYLTRANSFERASE CICE"/>
    <property type="match status" value="1"/>
</dbReference>
<dbReference type="GO" id="GO:0032259">
    <property type="term" value="P:methylation"/>
    <property type="evidence" value="ECO:0007669"/>
    <property type="project" value="UniProtKB-KW"/>
</dbReference>
<keyword evidence="7" id="KW-1185">Reference proteome</keyword>
<keyword evidence="3" id="KW-0949">S-adenosyl-L-methionine</keyword>
<name>A0A2S4KYM8_9HYPO</name>
<dbReference type="InterPro" id="IPR036388">
    <property type="entry name" value="WH-like_DNA-bd_sf"/>
</dbReference>
<dbReference type="Proteomes" id="UP000237481">
    <property type="component" value="Unassembled WGS sequence"/>
</dbReference>
<dbReference type="AlphaFoldDB" id="A0A2S4KYM8"/>
<evidence type="ECO:0000256" key="1">
    <source>
        <dbReference type="ARBA" id="ARBA00022603"/>
    </source>
</evidence>
<evidence type="ECO:0000256" key="4">
    <source>
        <dbReference type="PIRSR" id="PIRSR005739-1"/>
    </source>
</evidence>
<keyword evidence="2 6" id="KW-0808">Transferase</keyword>
<reference evidence="6 7" key="1">
    <citation type="submission" date="2018-01" db="EMBL/GenBank/DDBJ databases">
        <title>Harnessing the power of phylogenomics to disentangle the directionality and signatures of interkingdom host jumping in the parasitic fungal genus Tolypocladium.</title>
        <authorList>
            <person name="Quandt C.A."/>
            <person name="Patterson W."/>
            <person name="Spatafora J.W."/>
        </authorList>
    </citation>
    <scope>NUCLEOTIDE SEQUENCE [LARGE SCALE GENOMIC DNA]</scope>
    <source>
        <strain evidence="6 7">NRBC 100945</strain>
    </source>
</reference>
<evidence type="ECO:0000256" key="3">
    <source>
        <dbReference type="ARBA" id="ARBA00022691"/>
    </source>
</evidence>